<dbReference type="Pfam" id="PF01148">
    <property type="entry name" value="CTP_transf_1"/>
    <property type="match status" value="1"/>
</dbReference>
<feature type="transmembrane region" description="Helical" evidence="19">
    <location>
        <begin position="35"/>
        <end position="61"/>
    </location>
</feature>
<keyword evidence="8" id="KW-1003">Cell membrane</keyword>
<dbReference type="STRING" id="1246637.MTBBW1_1830001"/>
<dbReference type="RefSeq" id="WP_080806460.1">
    <property type="nucleotide sequence ID" value="NZ_LT828553.1"/>
</dbReference>
<organism evidence="20 21">
    <name type="scientific">Desulfamplus magnetovallimortis</name>
    <dbReference type="NCBI Taxonomy" id="1246637"/>
    <lineage>
        <taxon>Bacteria</taxon>
        <taxon>Pseudomonadati</taxon>
        <taxon>Thermodesulfobacteriota</taxon>
        <taxon>Desulfobacteria</taxon>
        <taxon>Desulfobacterales</taxon>
        <taxon>Desulfobacteraceae</taxon>
        <taxon>Desulfamplus</taxon>
    </lineage>
</organism>
<dbReference type="InterPro" id="IPR000374">
    <property type="entry name" value="PC_trans"/>
</dbReference>
<dbReference type="PANTHER" id="PTHR46382">
    <property type="entry name" value="PHOSPHATIDATE CYTIDYLYLTRANSFERASE"/>
    <property type="match status" value="1"/>
</dbReference>
<accession>A0A1W1HAL5</accession>
<feature type="transmembrane region" description="Helical" evidence="19">
    <location>
        <begin position="96"/>
        <end position="113"/>
    </location>
</feature>
<evidence type="ECO:0000256" key="4">
    <source>
        <dbReference type="ARBA" id="ARBA00005189"/>
    </source>
</evidence>
<evidence type="ECO:0000256" key="1">
    <source>
        <dbReference type="ARBA" id="ARBA00001698"/>
    </source>
</evidence>
<keyword evidence="16" id="KW-0594">Phospholipid biosynthesis</keyword>
<keyword evidence="17" id="KW-1208">Phospholipid metabolism</keyword>
<evidence type="ECO:0000256" key="15">
    <source>
        <dbReference type="ARBA" id="ARBA00023136"/>
    </source>
</evidence>
<comment type="catalytic activity">
    <reaction evidence="1 18">
        <text>a 1,2-diacyl-sn-glycero-3-phosphate + CTP + H(+) = a CDP-1,2-diacyl-sn-glycerol + diphosphate</text>
        <dbReference type="Rhea" id="RHEA:16229"/>
        <dbReference type="ChEBI" id="CHEBI:15378"/>
        <dbReference type="ChEBI" id="CHEBI:33019"/>
        <dbReference type="ChEBI" id="CHEBI:37563"/>
        <dbReference type="ChEBI" id="CHEBI:58332"/>
        <dbReference type="ChEBI" id="CHEBI:58608"/>
        <dbReference type="EC" id="2.7.7.41"/>
    </reaction>
</comment>
<protein>
    <recommendedName>
        <fullName evidence="7 18">Phosphatidate cytidylyltransferase</fullName>
        <ecNumber evidence="6 18">2.7.7.41</ecNumber>
    </recommendedName>
</protein>
<gene>
    <name evidence="20" type="ORF">MTBBW1_1830001</name>
</gene>
<evidence type="ECO:0000256" key="8">
    <source>
        <dbReference type="ARBA" id="ARBA00022475"/>
    </source>
</evidence>
<comment type="pathway">
    <text evidence="4">Lipid metabolism.</text>
</comment>
<evidence type="ECO:0000256" key="17">
    <source>
        <dbReference type="ARBA" id="ARBA00023264"/>
    </source>
</evidence>
<evidence type="ECO:0000256" key="6">
    <source>
        <dbReference type="ARBA" id="ARBA00012487"/>
    </source>
</evidence>
<comment type="subcellular location">
    <subcellularLocation>
        <location evidence="2">Cell membrane</location>
        <topology evidence="2">Multi-pass membrane protein</topology>
    </subcellularLocation>
</comment>
<evidence type="ECO:0000256" key="10">
    <source>
        <dbReference type="ARBA" id="ARBA00022679"/>
    </source>
</evidence>
<feature type="transmembrane region" description="Helical" evidence="19">
    <location>
        <begin position="150"/>
        <end position="169"/>
    </location>
</feature>
<evidence type="ECO:0000256" key="2">
    <source>
        <dbReference type="ARBA" id="ARBA00004651"/>
    </source>
</evidence>
<dbReference type="UniPathway" id="UPA00557">
    <property type="reaction ID" value="UER00614"/>
</dbReference>
<reference evidence="20 21" key="1">
    <citation type="submission" date="2017-03" db="EMBL/GenBank/DDBJ databases">
        <authorList>
            <person name="Afonso C.L."/>
            <person name="Miller P.J."/>
            <person name="Scott M.A."/>
            <person name="Spackman E."/>
            <person name="Goraichik I."/>
            <person name="Dimitrov K.M."/>
            <person name="Suarez D.L."/>
            <person name="Swayne D.E."/>
        </authorList>
    </citation>
    <scope>NUCLEOTIDE SEQUENCE [LARGE SCALE GENOMIC DNA]</scope>
    <source>
        <strain evidence="20">PRJEB14757</strain>
    </source>
</reference>
<keyword evidence="10 18" id="KW-0808">Transferase</keyword>
<dbReference type="EC" id="2.7.7.41" evidence="6 18"/>
<evidence type="ECO:0000256" key="13">
    <source>
        <dbReference type="ARBA" id="ARBA00022989"/>
    </source>
</evidence>
<evidence type="ECO:0000313" key="21">
    <source>
        <dbReference type="Proteomes" id="UP000191931"/>
    </source>
</evidence>
<keyword evidence="15 19" id="KW-0472">Membrane</keyword>
<keyword evidence="11 18" id="KW-0812">Transmembrane</keyword>
<dbReference type="EMBL" id="FWEV01000094">
    <property type="protein sequence ID" value="SLM29486.1"/>
    <property type="molecule type" value="Genomic_DNA"/>
</dbReference>
<proteinExistence type="inferred from homology"/>
<dbReference type="OrthoDB" id="9799199at2"/>
<keyword evidence="12 18" id="KW-0548">Nucleotidyltransferase</keyword>
<keyword evidence="9" id="KW-0444">Lipid biosynthesis</keyword>
<keyword evidence="21" id="KW-1185">Reference proteome</keyword>
<dbReference type="PANTHER" id="PTHR46382:SF1">
    <property type="entry name" value="PHOSPHATIDATE CYTIDYLYLTRANSFERASE"/>
    <property type="match status" value="1"/>
</dbReference>
<evidence type="ECO:0000256" key="14">
    <source>
        <dbReference type="ARBA" id="ARBA00023098"/>
    </source>
</evidence>
<feature type="transmembrane region" description="Helical" evidence="19">
    <location>
        <begin position="190"/>
        <end position="211"/>
    </location>
</feature>
<evidence type="ECO:0000256" key="19">
    <source>
        <dbReference type="SAM" id="Phobius"/>
    </source>
</evidence>
<evidence type="ECO:0000256" key="16">
    <source>
        <dbReference type="ARBA" id="ARBA00023209"/>
    </source>
</evidence>
<feature type="transmembrane region" description="Helical" evidence="19">
    <location>
        <begin position="125"/>
        <end position="144"/>
    </location>
</feature>
<evidence type="ECO:0000256" key="3">
    <source>
        <dbReference type="ARBA" id="ARBA00005119"/>
    </source>
</evidence>
<dbReference type="GO" id="GO:0004605">
    <property type="term" value="F:phosphatidate cytidylyltransferase activity"/>
    <property type="evidence" value="ECO:0007669"/>
    <property type="project" value="UniProtKB-EC"/>
</dbReference>
<evidence type="ECO:0000256" key="7">
    <source>
        <dbReference type="ARBA" id="ARBA00019373"/>
    </source>
</evidence>
<keyword evidence="13 19" id="KW-1133">Transmembrane helix</keyword>
<evidence type="ECO:0000313" key="20">
    <source>
        <dbReference type="EMBL" id="SLM29486.1"/>
    </source>
</evidence>
<evidence type="ECO:0000256" key="12">
    <source>
        <dbReference type="ARBA" id="ARBA00022695"/>
    </source>
</evidence>
<sequence>MILRFYVAASILVGIFCAFGWILKKRELFRRTASLLVMVNIFSLFLIGGEYLFGAFIFTLLGVGVYEMTGHVETNHFWGISMALVLSLVLSYQMNWIRFLIPFYLCVSLFAFAGKKAHVASKSYIVLFITAVLVPCSVSLVGIYRFDPGWVIALILLLQLNDSAAYLFGKSLGKTRIFKTISPNKSLEGYLFGTVGIVLGVLLLLTVIPLLKGYSPFEILSLGTFIFIFGNAGDLLFSAIKRKLDIKDFSNLIPGHGGVLDRLDNILFAAPMFYLFLQGI</sequence>
<evidence type="ECO:0000256" key="11">
    <source>
        <dbReference type="ARBA" id="ARBA00022692"/>
    </source>
</evidence>
<evidence type="ECO:0000256" key="5">
    <source>
        <dbReference type="ARBA" id="ARBA00010185"/>
    </source>
</evidence>
<evidence type="ECO:0000256" key="9">
    <source>
        <dbReference type="ARBA" id="ARBA00022516"/>
    </source>
</evidence>
<dbReference type="PROSITE" id="PS01315">
    <property type="entry name" value="CDS"/>
    <property type="match status" value="1"/>
</dbReference>
<dbReference type="AlphaFoldDB" id="A0A1W1HAL5"/>
<dbReference type="Proteomes" id="UP000191931">
    <property type="component" value="Unassembled WGS sequence"/>
</dbReference>
<name>A0A1W1HAL5_9BACT</name>
<comment type="similarity">
    <text evidence="5 18">Belongs to the CDS family.</text>
</comment>
<keyword evidence="14" id="KW-0443">Lipid metabolism</keyword>
<dbReference type="GO" id="GO:0005886">
    <property type="term" value="C:plasma membrane"/>
    <property type="evidence" value="ECO:0007669"/>
    <property type="project" value="UniProtKB-SubCell"/>
</dbReference>
<feature type="transmembrane region" description="Helical" evidence="19">
    <location>
        <begin position="217"/>
        <end position="237"/>
    </location>
</feature>
<evidence type="ECO:0000256" key="18">
    <source>
        <dbReference type="RuleBase" id="RU003938"/>
    </source>
</evidence>
<dbReference type="GO" id="GO:0016024">
    <property type="term" value="P:CDP-diacylglycerol biosynthetic process"/>
    <property type="evidence" value="ECO:0007669"/>
    <property type="project" value="UniProtKB-UniPathway"/>
</dbReference>
<comment type="pathway">
    <text evidence="3 18">Phospholipid metabolism; CDP-diacylglycerol biosynthesis; CDP-diacylglycerol from sn-glycerol 3-phosphate: step 3/3.</text>
</comment>
<feature type="transmembrane region" description="Helical" evidence="19">
    <location>
        <begin position="6"/>
        <end position="23"/>
    </location>
</feature>